<gene>
    <name evidence="3" type="ORF">RFI_16071</name>
</gene>
<keyword evidence="2" id="KW-1133">Transmembrane helix</keyword>
<feature type="region of interest" description="Disordered" evidence="1">
    <location>
        <begin position="144"/>
        <end position="166"/>
    </location>
</feature>
<keyword evidence="4" id="KW-1185">Reference proteome</keyword>
<evidence type="ECO:0000256" key="1">
    <source>
        <dbReference type="SAM" id="MobiDB-lite"/>
    </source>
</evidence>
<proteinExistence type="predicted"/>
<accession>X6N5B2</accession>
<dbReference type="AlphaFoldDB" id="X6N5B2"/>
<comment type="caution">
    <text evidence="3">The sequence shown here is derived from an EMBL/GenBank/DDBJ whole genome shotgun (WGS) entry which is preliminary data.</text>
</comment>
<feature type="non-terminal residue" evidence="3">
    <location>
        <position position="1"/>
    </location>
</feature>
<evidence type="ECO:0000256" key="2">
    <source>
        <dbReference type="SAM" id="Phobius"/>
    </source>
</evidence>
<evidence type="ECO:0000313" key="4">
    <source>
        <dbReference type="Proteomes" id="UP000023152"/>
    </source>
</evidence>
<keyword evidence="2" id="KW-0812">Transmembrane</keyword>
<evidence type="ECO:0000313" key="3">
    <source>
        <dbReference type="EMBL" id="ETO21133.1"/>
    </source>
</evidence>
<dbReference type="EMBL" id="ASPP01011908">
    <property type="protein sequence ID" value="ETO21133.1"/>
    <property type="molecule type" value="Genomic_DNA"/>
</dbReference>
<organism evidence="3 4">
    <name type="scientific">Reticulomyxa filosa</name>
    <dbReference type="NCBI Taxonomy" id="46433"/>
    <lineage>
        <taxon>Eukaryota</taxon>
        <taxon>Sar</taxon>
        <taxon>Rhizaria</taxon>
        <taxon>Retaria</taxon>
        <taxon>Foraminifera</taxon>
        <taxon>Monothalamids</taxon>
        <taxon>Reticulomyxidae</taxon>
        <taxon>Reticulomyxa</taxon>
    </lineage>
</organism>
<name>X6N5B2_RETFI</name>
<sequence length="227" mass="27326">KKNKKKKKKKKKKFFLHFYFFIFFFFVADIRIKDKKNFFFFFGVEEQEDKSDEGLILSLARENEDMRKKLSDLSTEREREREKQMKREEDYLQALERSKLDQLKVQMEKEQLKKERENVQHERELIEKERKALLLQKQQKQQKKDSLSAFDINSNPQTDGRAHAAHAKNVQSTVVASSNPGRDESIGWLTVEGVLDDHEWTPCVEKKYKWILHNYSSLHKLKYPSFY</sequence>
<feature type="region of interest" description="Disordered" evidence="1">
    <location>
        <begin position="68"/>
        <end position="87"/>
    </location>
</feature>
<keyword evidence="2" id="KW-0472">Membrane</keyword>
<feature type="transmembrane region" description="Helical" evidence="2">
    <location>
        <begin position="14"/>
        <end position="32"/>
    </location>
</feature>
<dbReference type="Proteomes" id="UP000023152">
    <property type="component" value="Unassembled WGS sequence"/>
</dbReference>
<reference evidence="3 4" key="1">
    <citation type="journal article" date="2013" name="Curr. Biol.">
        <title>The Genome of the Foraminiferan Reticulomyxa filosa.</title>
        <authorList>
            <person name="Glockner G."/>
            <person name="Hulsmann N."/>
            <person name="Schleicher M."/>
            <person name="Noegel A.A."/>
            <person name="Eichinger L."/>
            <person name="Gallinger C."/>
            <person name="Pawlowski J."/>
            <person name="Sierra R."/>
            <person name="Euteneuer U."/>
            <person name="Pillet L."/>
            <person name="Moustafa A."/>
            <person name="Platzer M."/>
            <person name="Groth M."/>
            <person name="Szafranski K."/>
            <person name="Schliwa M."/>
        </authorList>
    </citation>
    <scope>NUCLEOTIDE SEQUENCE [LARGE SCALE GENOMIC DNA]</scope>
</reference>
<feature type="non-terminal residue" evidence="3">
    <location>
        <position position="227"/>
    </location>
</feature>
<protein>
    <submittedName>
        <fullName evidence="3">Uncharacterized protein</fullName>
    </submittedName>
</protein>